<comment type="function">
    <text evidence="1">Could possibly oxidize fatty acids using specific components.</text>
</comment>
<gene>
    <name evidence="11" type="primary">echA8_1</name>
    <name evidence="11" type="ORF">RS86_00269</name>
</gene>
<evidence type="ECO:0000256" key="7">
    <source>
        <dbReference type="ARBA" id="ARBA00023709"/>
    </source>
</evidence>
<evidence type="ECO:0000256" key="1">
    <source>
        <dbReference type="ARBA" id="ARBA00002994"/>
    </source>
</evidence>
<dbReference type="Pfam" id="PF00378">
    <property type="entry name" value="ECH_1"/>
    <property type="match status" value="1"/>
</dbReference>
<comment type="similarity">
    <text evidence="2 10">Belongs to the enoyl-CoA hydratase/isomerase family.</text>
</comment>
<keyword evidence="5" id="KW-0443">Lipid metabolism</keyword>
<reference evidence="11 12" key="1">
    <citation type="submission" date="2015-02" db="EMBL/GenBank/DDBJ databases">
        <title>Draft genome sequences of ten Microbacterium spp. with emphasis on heavy metal contaminated environments.</title>
        <authorList>
            <person name="Corretto E."/>
        </authorList>
    </citation>
    <scope>NUCLEOTIDE SEQUENCE [LARGE SCALE GENOMIC DNA]</scope>
    <source>
        <strain evidence="11 12">ARN176</strain>
    </source>
</reference>
<dbReference type="AlphaFoldDB" id="A0A0F0LTL1"/>
<name>A0A0F0LTL1_9MICO</name>
<dbReference type="GO" id="GO:0018812">
    <property type="term" value="F:3-hydroxyacyl-CoA dehydratase activity"/>
    <property type="evidence" value="ECO:0007669"/>
    <property type="project" value="RHEA"/>
</dbReference>
<comment type="caution">
    <text evidence="11">The sequence shown here is derived from an EMBL/GenBank/DDBJ whole genome shotgun (WGS) entry which is preliminary data.</text>
</comment>
<dbReference type="FunFam" id="1.10.12.10:FF:000001">
    <property type="entry name" value="Probable enoyl-CoA hydratase, mitochondrial"/>
    <property type="match status" value="1"/>
</dbReference>
<evidence type="ECO:0000256" key="3">
    <source>
        <dbReference type="ARBA" id="ARBA00012076"/>
    </source>
</evidence>
<dbReference type="FunFam" id="3.90.226.10:FF:000019">
    <property type="entry name" value="Enoyl-CoA hydratase, mitochondrial"/>
    <property type="match status" value="1"/>
</dbReference>
<dbReference type="InterPro" id="IPR029045">
    <property type="entry name" value="ClpP/crotonase-like_dom_sf"/>
</dbReference>
<proteinExistence type="inferred from homology"/>
<keyword evidence="4" id="KW-0276">Fatty acid metabolism</keyword>
<dbReference type="InterPro" id="IPR014748">
    <property type="entry name" value="Enoyl-CoA_hydra_C"/>
</dbReference>
<evidence type="ECO:0000256" key="8">
    <source>
        <dbReference type="ARBA" id="ARBA00023717"/>
    </source>
</evidence>
<keyword evidence="12" id="KW-1185">Reference proteome</keyword>
<dbReference type="CDD" id="cd06558">
    <property type="entry name" value="crotonase-like"/>
    <property type="match status" value="1"/>
</dbReference>
<organism evidence="11 12">
    <name type="scientific">Microbacterium azadirachtae</name>
    <dbReference type="NCBI Taxonomy" id="582680"/>
    <lineage>
        <taxon>Bacteria</taxon>
        <taxon>Bacillati</taxon>
        <taxon>Actinomycetota</taxon>
        <taxon>Actinomycetes</taxon>
        <taxon>Micrococcales</taxon>
        <taxon>Microbacteriaceae</taxon>
        <taxon>Microbacterium</taxon>
    </lineage>
</organism>
<dbReference type="Gene3D" id="3.90.226.10">
    <property type="entry name" value="2-enoyl-CoA Hydratase, Chain A, domain 1"/>
    <property type="match status" value="1"/>
</dbReference>
<dbReference type="GO" id="GO:0006635">
    <property type="term" value="P:fatty acid beta-oxidation"/>
    <property type="evidence" value="ECO:0007669"/>
    <property type="project" value="TreeGrafter"/>
</dbReference>
<evidence type="ECO:0000256" key="9">
    <source>
        <dbReference type="ARBA" id="ARBA00068643"/>
    </source>
</evidence>
<dbReference type="InterPro" id="IPR018376">
    <property type="entry name" value="Enoyl-CoA_hyd/isom_CS"/>
</dbReference>
<evidence type="ECO:0000256" key="4">
    <source>
        <dbReference type="ARBA" id="ARBA00022832"/>
    </source>
</evidence>
<dbReference type="PANTHER" id="PTHR11941">
    <property type="entry name" value="ENOYL-COA HYDRATASE-RELATED"/>
    <property type="match status" value="1"/>
</dbReference>
<dbReference type="RefSeq" id="WP_045270410.1">
    <property type="nucleotide sequence ID" value="NZ_JYIX01000019.1"/>
</dbReference>
<evidence type="ECO:0000256" key="6">
    <source>
        <dbReference type="ARBA" id="ARBA00023239"/>
    </source>
</evidence>
<protein>
    <recommendedName>
        <fullName evidence="9">Probable enoyl-CoA hydratase echA8</fullName>
        <ecNumber evidence="3">4.2.1.17</ecNumber>
    </recommendedName>
</protein>
<evidence type="ECO:0000256" key="5">
    <source>
        <dbReference type="ARBA" id="ARBA00023098"/>
    </source>
</evidence>
<evidence type="ECO:0000256" key="2">
    <source>
        <dbReference type="ARBA" id="ARBA00005254"/>
    </source>
</evidence>
<comment type="catalytic activity">
    <reaction evidence="7">
        <text>a (3S)-3-hydroxyacyl-CoA = a (2E)-enoyl-CoA + H2O</text>
        <dbReference type="Rhea" id="RHEA:16105"/>
        <dbReference type="ChEBI" id="CHEBI:15377"/>
        <dbReference type="ChEBI" id="CHEBI:57318"/>
        <dbReference type="ChEBI" id="CHEBI:58856"/>
        <dbReference type="EC" id="4.2.1.17"/>
    </reaction>
</comment>
<keyword evidence="6 11" id="KW-0456">Lyase</keyword>
<dbReference type="PROSITE" id="PS00166">
    <property type="entry name" value="ENOYL_COA_HYDRATASE"/>
    <property type="match status" value="1"/>
</dbReference>
<evidence type="ECO:0000313" key="12">
    <source>
        <dbReference type="Proteomes" id="UP000033740"/>
    </source>
</evidence>
<dbReference type="PATRIC" id="fig|582680.6.peg.277"/>
<dbReference type="Proteomes" id="UP000033740">
    <property type="component" value="Unassembled WGS sequence"/>
</dbReference>
<dbReference type="InterPro" id="IPR001753">
    <property type="entry name" value="Enoyl-CoA_hydra/iso"/>
</dbReference>
<evidence type="ECO:0000256" key="10">
    <source>
        <dbReference type="RuleBase" id="RU003707"/>
    </source>
</evidence>
<dbReference type="PANTHER" id="PTHR11941:SF54">
    <property type="entry name" value="ENOYL-COA HYDRATASE, MITOCHONDRIAL"/>
    <property type="match status" value="1"/>
</dbReference>
<dbReference type="STRING" id="582680.RS86_00269"/>
<comment type="catalytic activity">
    <reaction evidence="8">
        <text>a 4-saturated-(3S)-3-hydroxyacyl-CoA = a (3E)-enoyl-CoA + H2O</text>
        <dbReference type="Rhea" id="RHEA:20724"/>
        <dbReference type="ChEBI" id="CHEBI:15377"/>
        <dbReference type="ChEBI" id="CHEBI:58521"/>
        <dbReference type="ChEBI" id="CHEBI:137480"/>
        <dbReference type="EC" id="4.2.1.17"/>
    </reaction>
</comment>
<dbReference type="Gene3D" id="1.10.12.10">
    <property type="entry name" value="Lyase 2-enoyl-coa Hydratase, Chain A, domain 2"/>
    <property type="match status" value="1"/>
</dbReference>
<dbReference type="EC" id="4.2.1.17" evidence="3"/>
<dbReference type="SUPFAM" id="SSF52096">
    <property type="entry name" value="ClpP/crotonase"/>
    <property type="match status" value="1"/>
</dbReference>
<dbReference type="EMBL" id="JYIX01000019">
    <property type="protein sequence ID" value="KJL36478.1"/>
    <property type="molecule type" value="Genomic_DNA"/>
</dbReference>
<sequence>MATNEYETILTEQRGRVGWITLNRPQALNALNSQVAEEVTAAATAFDADPGVGAIVVTGSEKAFAAGADIKEMEAMSAAEITATDHFGVWRDFAAVRTPVIAAVSGFALGGGCELAMMCDIILAADNAKFGQPEVNLGVIPGMGGTQRLIRAVGYYKAAELVLSGRIIGAEEAERAGLVSRIVPTADLLAEASTLAETIASKSLPSIIAAKATLDAAMETTLAVGLDIEREAFASLFDTVDQKEGMAAFREKRPPQFVNR</sequence>
<accession>A0A0F0LTL1</accession>
<evidence type="ECO:0000313" key="11">
    <source>
        <dbReference type="EMBL" id="KJL36478.1"/>
    </source>
</evidence>